<name>A0ABQ9ZX19_9CRUS</name>
<evidence type="ECO:0000313" key="3">
    <source>
        <dbReference type="Proteomes" id="UP001234178"/>
    </source>
</evidence>
<organism evidence="2 3">
    <name type="scientific">Daphnia magna</name>
    <dbReference type="NCBI Taxonomy" id="35525"/>
    <lineage>
        <taxon>Eukaryota</taxon>
        <taxon>Metazoa</taxon>
        <taxon>Ecdysozoa</taxon>
        <taxon>Arthropoda</taxon>
        <taxon>Crustacea</taxon>
        <taxon>Branchiopoda</taxon>
        <taxon>Diplostraca</taxon>
        <taxon>Cladocera</taxon>
        <taxon>Anomopoda</taxon>
        <taxon>Daphniidae</taxon>
        <taxon>Daphnia</taxon>
    </lineage>
</organism>
<accession>A0ABQ9ZX19</accession>
<keyword evidence="3" id="KW-1185">Reference proteome</keyword>
<comment type="caution">
    <text evidence="2">The sequence shown here is derived from an EMBL/GenBank/DDBJ whole genome shotgun (WGS) entry which is preliminary data.</text>
</comment>
<feature type="region of interest" description="Disordered" evidence="1">
    <location>
        <begin position="72"/>
        <end position="97"/>
    </location>
</feature>
<evidence type="ECO:0000256" key="1">
    <source>
        <dbReference type="SAM" id="MobiDB-lite"/>
    </source>
</evidence>
<gene>
    <name evidence="2" type="ORF">OUZ56_032762</name>
</gene>
<protein>
    <submittedName>
        <fullName evidence="2">Uncharacterized protein</fullName>
    </submittedName>
</protein>
<dbReference type="Proteomes" id="UP001234178">
    <property type="component" value="Unassembled WGS sequence"/>
</dbReference>
<dbReference type="EMBL" id="JAOYFB010000006">
    <property type="protein sequence ID" value="KAK4017451.1"/>
    <property type="molecule type" value="Genomic_DNA"/>
</dbReference>
<evidence type="ECO:0000313" key="2">
    <source>
        <dbReference type="EMBL" id="KAK4017451.1"/>
    </source>
</evidence>
<proteinExistence type="predicted"/>
<feature type="compositionally biased region" description="Basic residues" evidence="1">
    <location>
        <begin position="72"/>
        <end position="83"/>
    </location>
</feature>
<sequence length="120" mass="13855">MEEKQIMDRTCEFPPRPFPCSLLAVLVPVPYQCQSPAHRFQPARCFRPARGSTPACRFPPSILLPALSVPIRKKGRKKSRKPSRTNGSARTGTKGNNLLMVLERSQLKRQEQMQWWFFEE</sequence>
<reference evidence="2 3" key="1">
    <citation type="journal article" date="2023" name="Nucleic Acids Res.">
        <title>The hologenome of Daphnia magna reveals possible DNA methylation and microbiome-mediated evolution of the host genome.</title>
        <authorList>
            <person name="Chaturvedi A."/>
            <person name="Li X."/>
            <person name="Dhandapani V."/>
            <person name="Marshall H."/>
            <person name="Kissane S."/>
            <person name="Cuenca-Cambronero M."/>
            <person name="Asole G."/>
            <person name="Calvet F."/>
            <person name="Ruiz-Romero M."/>
            <person name="Marangio P."/>
            <person name="Guigo R."/>
            <person name="Rago D."/>
            <person name="Mirbahai L."/>
            <person name="Eastwood N."/>
            <person name="Colbourne J.K."/>
            <person name="Zhou J."/>
            <person name="Mallon E."/>
            <person name="Orsini L."/>
        </authorList>
    </citation>
    <scope>NUCLEOTIDE SEQUENCE [LARGE SCALE GENOMIC DNA]</scope>
    <source>
        <strain evidence="2">LRV0_1</strain>
    </source>
</reference>
<feature type="compositionally biased region" description="Polar residues" evidence="1">
    <location>
        <begin position="85"/>
        <end position="96"/>
    </location>
</feature>